<keyword evidence="3" id="KW-1185">Reference proteome</keyword>
<evidence type="ECO:0000256" key="1">
    <source>
        <dbReference type="SAM" id="Phobius"/>
    </source>
</evidence>
<comment type="caution">
    <text evidence="2">The sequence shown here is derived from an EMBL/GenBank/DDBJ whole genome shotgun (WGS) entry which is preliminary data.</text>
</comment>
<dbReference type="RefSeq" id="WP_342791289.1">
    <property type="nucleotide sequence ID" value="NZ_VNHS01000001.1"/>
</dbReference>
<organism evidence="2 3">
    <name type="scientific">Paenibacillus methanolicus</name>
    <dbReference type="NCBI Taxonomy" id="582686"/>
    <lineage>
        <taxon>Bacteria</taxon>
        <taxon>Bacillati</taxon>
        <taxon>Bacillota</taxon>
        <taxon>Bacilli</taxon>
        <taxon>Bacillales</taxon>
        <taxon>Paenibacillaceae</taxon>
        <taxon>Paenibacillus</taxon>
    </lineage>
</organism>
<feature type="transmembrane region" description="Helical" evidence="1">
    <location>
        <begin position="158"/>
        <end position="177"/>
    </location>
</feature>
<sequence length="248" mass="27124">MMPFTFAHPAFALPIKKAAPRLLSATGLVLGSMAPDFEYFVNLEPHATIGHSAWGLLLHALPLSVLFAFLFHLIVKTQLALHLPSALALDRRAYRLLGTWKLNTLRAWIVFLYSVAIGFITHVVLDAFTHQSGYVVLHWPLLREPALFGLPVFKCLQHGLSLIGLIFVAFLTISALLRAKTDHVSMPFVSARRKACFWIVAVLVAALVAIIKLVVSESGNTLGILVVAPLSGSCLGLVVSSVIFGRRR</sequence>
<feature type="transmembrane region" description="Helical" evidence="1">
    <location>
        <begin position="105"/>
        <end position="125"/>
    </location>
</feature>
<feature type="transmembrane region" description="Helical" evidence="1">
    <location>
        <begin position="53"/>
        <end position="75"/>
    </location>
</feature>
<protein>
    <submittedName>
        <fullName evidence="2">Uncharacterized protein DUF4184</fullName>
    </submittedName>
</protein>
<dbReference type="Pfam" id="PF13803">
    <property type="entry name" value="DUF4184"/>
    <property type="match status" value="1"/>
</dbReference>
<keyword evidence="1" id="KW-0472">Membrane</keyword>
<dbReference type="InterPro" id="IPR025238">
    <property type="entry name" value="DUF4184"/>
</dbReference>
<keyword evidence="1" id="KW-0812">Transmembrane</keyword>
<proteinExistence type="predicted"/>
<dbReference type="AlphaFoldDB" id="A0A5S5CKJ0"/>
<dbReference type="EMBL" id="VNHS01000001">
    <property type="protein sequence ID" value="TYP79071.1"/>
    <property type="molecule type" value="Genomic_DNA"/>
</dbReference>
<feature type="transmembrane region" description="Helical" evidence="1">
    <location>
        <begin position="221"/>
        <end position="244"/>
    </location>
</feature>
<gene>
    <name evidence="2" type="ORF">BCM02_101187</name>
</gene>
<keyword evidence="1" id="KW-1133">Transmembrane helix</keyword>
<evidence type="ECO:0000313" key="2">
    <source>
        <dbReference type="EMBL" id="TYP79071.1"/>
    </source>
</evidence>
<name>A0A5S5CKJ0_9BACL</name>
<accession>A0A5S5CKJ0</accession>
<reference evidence="2 3" key="1">
    <citation type="submission" date="2019-07" db="EMBL/GenBank/DDBJ databases">
        <title>Genomic Encyclopedia of Type Strains, Phase III (KMG-III): the genomes of soil and plant-associated and newly described type strains.</title>
        <authorList>
            <person name="Whitman W."/>
        </authorList>
    </citation>
    <scope>NUCLEOTIDE SEQUENCE [LARGE SCALE GENOMIC DNA]</scope>
    <source>
        <strain evidence="2 3">BL24</strain>
    </source>
</reference>
<evidence type="ECO:0000313" key="3">
    <source>
        <dbReference type="Proteomes" id="UP000323257"/>
    </source>
</evidence>
<feature type="transmembrane region" description="Helical" evidence="1">
    <location>
        <begin position="197"/>
        <end position="215"/>
    </location>
</feature>
<dbReference type="Proteomes" id="UP000323257">
    <property type="component" value="Unassembled WGS sequence"/>
</dbReference>